<name>A0A1J5PKZ5_9ZZZZ</name>
<feature type="transmembrane region" description="Helical" evidence="1">
    <location>
        <begin position="48"/>
        <end position="67"/>
    </location>
</feature>
<keyword evidence="1" id="KW-1133">Transmembrane helix</keyword>
<reference evidence="2" key="1">
    <citation type="submission" date="2016-10" db="EMBL/GenBank/DDBJ databases">
        <title>Sequence of Gallionella enrichment culture.</title>
        <authorList>
            <person name="Poehlein A."/>
            <person name="Muehling M."/>
            <person name="Daniel R."/>
        </authorList>
    </citation>
    <scope>NUCLEOTIDE SEQUENCE</scope>
</reference>
<organism evidence="2">
    <name type="scientific">mine drainage metagenome</name>
    <dbReference type="NCBI Taxonomy" id="410659"/>
    <lineage>
        <taxon>unclassified sequences</taxon>
        <taxon>metagenomes</taxon>
        <taxon>ecological metagenomes</taxon>
    </lineage>
</organism>
<feature type="transmembrane region" description="Helical" evidence="1">
    <location>
        <begin position="12"/>
        <end position="36"/>
    </location>
</feature>
<gene>
    <name evidence="2" type="ORF">GALL_468960</name>
</gene>
<proteinExistence type="predicted"/>
<evidence type="ECO:0000256" key="1">
    <source>
        <dbReference type="SAM" id="Phobius"/>
    </source>
</evidence>
<keyword evidence="1" id="KW-0472">Membrane</keyword>
<dbReference type="EMBL" id="MLJW01003702">
    <property type="protein sequence ID" value="OIQ71488.1"/>
    <property type="molecule type" value="Genomic_DNA"/>
</dbReference>
<keyword evidence="1" id="KW-0812">Transmembrane</keyword>
<dbReference type="Pfam" id="PF05437">
    <property type="entry name" value="AzlD"/>
    <property type="match status" value="1"/>
</dbReference>
<dbReference type="InterPro" id="IPR008407">
    <property type="entry name" value="Brnchd-chn_aa_trnsp_AzlD"/>
</dbReference>
<sequence length="118" mass="12599">MSEGLAHFVGDWHALLVLLIAGFLPNEVWRLIGLWLGAGVDEGSQLLVWVRAVATAILAGVIAQILVQPPGALASVPDWLRYAAVASGFIVFVLTRHSIFAGVVSGELLMLAGKWWLG</sequence>
<accession>A0A1J5PKZ5</accession>
<comment type="caution">
    <text evidence="2">The sequence shown here is derived from an EMBL/GenBank/DDBJ whole genome shotgun (WGS) entry which is preliminary data.</text>
</comment>
<feature type="transmembrane region" description="Helical" evidence="1">
    <location>
        <begin position="79"/>
        <end position="104"/>
    </location>
</feature>
<dbReference type="AlphaFoldDB" id="A0A1J5PKZ5"/>
<evidence type="ECO:0000313" key="2">
    <source>
        <dbReference type="EMBL" id="OIQ71488.1"/>
    </source>
</evidence>
<protein>
    <submittedName>
        <fullName evidence="2">Branched-chain amino acid transport protein AzlD</fullName>
    </submittedName>
</protein>